<feature type="domain" description="Knr4/Smi1-like" evidence="1">
    <location>
        <begin position="27"/>
        <end position="143"/>
    </location>
</feature>
<name>A0A100VSB0_PAEAM</name>
<dbReference type="Pfam" id="PF14568">
    <property type="entry name" value="SUKH_6"/>
    <property type="match status" value="1"/>
</dbReference>
<dbReference type="InterPro" id="IPR018958">
    <property type="entry name" value="Knr4/Smi1-like_dom"/>
</dbReference>
<evidence type="ECO:0000313" key="3">
    <source>
        <dbReference type="Proteomes" id="UP000069697"/>
    </source>
</evidence>
<dbReference type="InterPro" id="IPR037883">
    <property type="entry name" value="Knr4/Smi1-like_sf"/>
</dbReference>
<dbReference type="EMBL" id="BCNV01000007">
    <property type="protein sequence ID" value="GAS85149.1"/>
    <property type="molecule type" value="Genomic_DNA"/>
</dbReference>
<organism evidence="2 3">
    <name type="scientific">Paenibacillus amylolyticus</name>
    <dbReference type="NCBI Taxonomy" id="1451"/>
    <lineage>
        <taxon>Bacteria</taxon>
        <taxon>Bacillati</taxon>
        <taxon>Bacillota</taxon>
        <taxon>Bacilli</taxon>
        <taxon>Bacillales</taxon>
        <taxon>Paenibacillaceae</taxon>
        <taxon>Paenibacillus</taxon>
    </lineage>
</organism>
<dbReference type="AlphaFoldDB" id="A0A100VSB0"/>
<dbReference type="SMART" id="SM00860">
    <property type="entry name" value="SMI1_KNR4"/>
    <property type="match status" value="1"/>
</dbReference>
<reference evidence="2 3" key="1">
    <citation type="journal article" date="2016" name="Genome Announc.">
        <title>Draft Genome Sequence of Paenibacillus amylolyticus Heshi-A3, Isolated from Fermented Rice Bran in a Japanese Fermented Seafood Dish.</title>
        <authorList>
            <person name="Akuzawa S."/>
            <person name="Nagaoka J."/>
            <person name="Kanekatsu M."/>
            <person name="Kubota E."/>
            <person name="Ohtake R."/>
            <person name="Suzuki T."/>
            <person name="Kanesaki Y."/>
        </authorList>
    </citation>
    <scope>NUCLEOTIDE SEQUENCE [LARGE SCALE GENOMIC DNA]</scope>
    <source>
        <strain evidence="2 3">Heshi-A3</strain>
    </source>
</reference>
<evidence type="ECO:0000313" key="2">
    <source>
        <dbReference type="EMBL" id="GAS85149.1"/>
    </source>
</evidence>
<dbReference type="Proteomes" id="UP000069697">
    <property type="component" value="Unassembled WGS sequence"/>
</dbReference>
<dbReference type="Gene3D" id="3.40.1580.10">
    <property type="entry name" value="SMI1/KNR4-like"/>
    <property type="match status" value="1"/>
</dbReference>
<reference evidence="3" key="2">
    <citation type="submission" date="2016-01" db="EMBL/GenBank/DDBJ databases">
        <title>Draft Genome Sequence of Paenibacillus amylolyticus Heshi-A3 that Was Isolated from Fermented Rice Bran with Aging Salted Mackerel, Which Was Named Heshiko as Traditional Fermented Seafood in Japan.</title>
        <authorList>
            <person name="Akuzawa S."/>
            <person name="Nakagawa J."/>
            <person name="Kanekatsu T."/>
            <person name="Kubota E."/>
            <person name="Ohtake R."/>
            <person name="Suzuki T."/>
            <person name="Kanesaki Y."/>
        </authorList>
    </citation>
    <scope>NUCLEOTIDE SEQUENCE [LARGE SCALE GENOMIC DNA]</scope>
    <source>
        <strain evidence="3">Heshi-A3</strain>
    </source>
</reference>
<proteinExistence type="predicted"/>
<comment type="caution">
    <text evidence="2">The sequence shown here is derived from an EMBL/GenBank/DDBJ whole genome shotgun (WGS) entry which is preliminary data.</text>
</comment>
<protein>
    <recommendedName>
        <fullName evidence="1">Knr4/Smi1-like domain-containing protein</fullName>
    </recommendedName>
</protein>
<gene>
    <name evidence="2" type="ORF">PAHA3_5270</name>
</gene>
<dbReference type="RefSeq" id="WP_062837504.1">
    <property type="nucleotide sequence ID" value="NZ_BCNV01000007.1"/>
</dbReference>
<evidence type="ECO:0000259" key="1">
    <source>
        <dbReference type="SMART" id="SM00860"/>
    </source>
</evidence>
<accession>A0A100VSB0</accession>
<dbReference type="SUPFAM" id="SSF160631">
    <property type="entry name" value="SMI1/KNR4-like"/>
    <property type="match status" value="1"/>
</dbReference>
<sequence>MASIELEAIRDLLVKAYDTTMGEGCTPETQQSIEVFEQKHNVRLPAAYRALLLEFGACNFGDPALYSVKELYWAYPEFLEAYREYEKEYELPADLQPFPIGGFGEGSMAILDQVSGKVLMLIHDAGEVPLREIAVDFNELMIMLAESAIWVQEQMN</sequence>